<organism evidence="1 2">
    <name type="scientific">Pelagomonas calceolata</name>
    <dbReference type="NCBI Taxonomy" id="35677"/>
    <lineage>
        <taxon>Eukaryota</taxon>
        <taxon>Sar</taxon>
        <taxon>Stramenopiles</taxon>
        <taxon>Ochrophyta</taxon>
        <taxon>Pelagophyceae</taxon>
        <taxon>Pelagomonadales</taxon>
        <taxon>Pelagomonadaceae</taxon>
        <taxon>Pelagomonas</taxon>
    </lineage>
</organism>
<dbReference type="Proteomes" id="UP000789595">
    <property type="component" value="Unassembled WGS sequence"/>
</dbReference>
<comment type="caution">
    <text evidence="1">The sequence shown here is derived from an EMBL/GenBank/DDBJ whole genome shotgun (WGS) entry which is preliminary data.</text>
</comment>
<dbReference type="AlphaFoldDB" id="A0A8J2SYA8"/>
<accession>A0A8J2SYA8</accession>
<name>A0A8J2SYA8_9STRA</name>
<protein>
    <submittedName>
        <fullName evidence="1">Uncharacterized protein</fullName>
    </submittedName>
</protein>
<keyword evidence="2" id="KW-1185">Reference proteome</keyword>
<reference evidence="1" key="1">
    <citation type="submission" date="2021-11" db="EMBL/GenBank/DDBJ databases">
        <authorList>
            <consortium name="Genoscope - CEA"/>
            <person name="William W."/>
        </authorList>
    </citation>
    <scope>NUCLEOTIDE SEQUENCE</scope>
</reference>
<feature type="non-terminal residue" evidence="1">
    <location>
        <position position="1"/>
    </location>
</feature>
<sequence length="244" mass="28143">APSLSQSHRLYATTTPTRTCQWTAGRRRCSFCPRLLEVRRRPARRERALELLLGRAHDAVRQREFDVVLGVLDRRRALQVRFVLHDARSNNLNRPRPRAVAAGHLRVELVDGAREFRRAVLAVHVVRAASAVVAEHDVVRLDDAVVLLSDFVDIQHLARRLLHLAVLVHVVPEAGPCQNFVRREQLHAVDRRVRLGRRRRLAADDLVELEARHPYRAPRGFRCLKSLFIYRRSRCEITCGDRRG</sequence>
<gene>
    <name evidence="1" type="ORF">PECAL_6P17670</name>
</gene>
<proteinExistence type="predicted"/>
<evidence type="ECO:0000313" key="2">
    <source>
        <dbReference type="Proteomes" id="UP000789595"/>
    </source>
</evidence>
<evidence type="ECO:0000313" key="1">
    <source>
        <dbReference type="EMBL" id="CAH0380127.1"/>
    </source>
</evidence>
<dbReference type="EMBL" id="CAKKNE010000006">
    <property type="protein sequence ID" value="CAH0380127.1"/>
    <property type="molecule type" value="Genomic_DNA"/>
</dbReference>